<comment type="caution">
    <text evidence="1">The sequence shown here is derived from an EMBL/GenBank/DDBJ whole genome shotgun (WGS) entry which is preliminary data.</text>
</comment>
<keyword evidence="2" id="KW-1185">Reference proteome</keyword>
<sequence>MKNDKAKKVWELLSKITFELNQIEVTHSDIEILEEWMQNANICVTFSAEGWQGGEFRPCLSTSDFVDIAKMSTEVMHKRIMQRNAEALKYVKEIQEMLTEAEEEANE</sequence>
<protein>
    <submittedName>
        <fullName evidence="1">Uncharacterized protein</fullName>
    </submittedName>
</protein>
<accession>A0A3P3Q2L9</accession>
<dbReference type="RefSeq" id="WP_124950240.1">
    <property type="nucleotide sequence ID" value="NZ_RRCM01000001.1"/>
</dbReference>
<evidence type="ECO:0000313" key="1">
    <source>
        <dbReference type="EMBL" id="RRJ15487.1"/>
    </source>
</evidence>
<dbReference type="Proteomes" id="UP000276982">
    <property type="component" value="Unassembled WGS sequence"/>
</dbReference>
<name>A0A3P3Q2L9_9FIRM</name>
<organism evidence="1 2">
    <name type="scientific">Lachnoanaerobaculum orale</name>
    <dbReference type="NCBI Taxonomy" id="979627"/>
    <lineage>
        <taxon>Bacteria</taxon>
        <taxon>Bacillati</taxon>
        <taxon>Bacillota</taxon>
        <taxon>Clostridia</taxon>
        <taxon>Lachnospirales</taxon>
        <taxon>Lachnospiraceae</taxon>
        <taxon>Lachnoanaerobaculum</taxon>
    </lineage>
</organism>
<proteinExistence type="predicted"/>
<gene>
    <name evidence="1" type="ORF">EHW90_00085</name>
</gene>
<reference evidence="1 2" key="1">
    <citation type="submission" date="2018-11" db="EMBL/GenBank/DDBJ databases">
        <title>Genome sequencing of Lachnoanaerobaculum orale DSM 24553T.</title>
        <authorList>
            <person name="Kook J.-K."/>
            <person name="Park S.-N."/>
            <person name="Lim Y.K."/>
        </authorList>
    </citation>
    <scope>NUCLEOTIDE SEQUENCE [LARGE SCALE GENOMIC DNA]</scope>
    <source>
        <strain evidence="1 2">DSM 24553</strain>
    </source>
</reference>
<evidence type="ECO:0000313" key="2">
    <source>
        <dbReference type="Proteomes" id="UP000276982"/>
    </source>
</evidence>
<dbReference type="AlphaFoldDB" id="A0A3P3Q2L9"/>
<dbReference type="EMBL" id="RRCM01000001">
    <property type="protein sequence ID" value="RRJ15487.1"/>
    <property type="molecule type" value="Genomic_DNA"/>
</dbReference>